<dbReference type="Gene3D" id="1.10.510.10">
    <property type="entry name" value="Transferase(Phosphotransferase) domain 1"/>
    <property type="match status" value="1"/>
</dbReference>
<comment type="catalytic activity">
    <reaction evidence="7">
        <text>L-threonyl-[protein] + ATP = O-phospho-L-threonyl-[protein] + ADP + H(+)</text>
        <dbReference type="Rhea" id="RHEA:46608"/>
        <dbReference type="Rhea" id="RHEA-COMP:11060"/>
        <dbReference type="Rhea" id="RHEA-COMP:11605"/>
        <dbReference type="ChEBI" id="CHEBI:15378"/>
        <dbReference type="ChEBI" id="CHEBI:30013"/>
        <dbReference type="ChEBI" id="CHEBI:30616"/>
        <dbReference type="ChEBI" id="CHEBI:61977"/>
        <dbReference type="ChEBI" id="CHEBI:456216"/>
        <dbReference type="EC" id="2.7.11.1"/>
    </reaction>
</comment>
<dbReference type="OrthoDB" id="5979581at2759"/>
<protein>
    <recommendedName>
        <fullName evidence="1">non-specific serine/threonine protein kinase</fullName>
        <ecNumber evidence="1">2.7.11.1</ecNumber>
    </recommendedName>
</protein>
<dbReference type="GO" id="GO:0005634">
    <property type="term" value="C:nucleus"/>
    <property type="evidence" value="ECO:0007669"/>
    <property type="project" value="TreeGrafter"/>
</dbReference>
<dbReference type="GO" id="GO:0000245">
    <property type="term" value="P:spliceosomal complex assembly"/>
    <property type="evidence" value="ECO:0007669"/>
    <property type="project" value="TreeGrafter"/>
</dbReference>
<dbReference type="AlphaFoldDB" id="A0A5N7A5J8"/>
<evidence type="ECO:0000313" key="10">
    <source>
        <dbReference type="Proteomes" id="UP000326268"/>
    </source>
</evidence>
<reference evidence="9 10" key="1">
    <citation type="submission" date="2019-04" db="EMBL/GenBank/DDBJ databases">
        <title>Friends and foes A comparative genomics studyof 23 Aspergillus species from section Flavi.</title>
        <authorList>
            <consortium name="DOE Joint Genome Institute"/>
            <person name="Kjaerbolling I."/>
            <person name="Vesth T."/>
            <person name="Frisvad J.C."/>
            <person name="Nybo J.L."/>
            <person name="Theobald S."/>
            <person name="Kildgaard S."/>
            <person name="Isbrandt T."/>
            <person name="Kuo A."/>
            <person name="Sato A."/>
            <person name="Lyhne E.K."/>
            <person name="Kogle M.E."/>
            <person name="Wiebenga A."/>
            <person name="Kun R.S."/>
            <person name="Lubbers R.J."/>
            <person name="Makela M.R."/>
            <person name="Barry K."/>
            <person name="Chovatia M."/>
            <person name="Clum A."/>
            <person name="Daum C."/>
            <person name="Haridas S."/>
            <person name="He G."/>
            <person name="LaButti K."/>
            <person name="Lipzen A."/>
            <person name="Mondo S."/>
            <person name="Riley R."/>
            <person name="Salamov A."/>
            <person name="Simmons B.A."/>
            <person name="Magnuson J.K."/>
            <person name="Henrissat B."/>
            <person name="Mortensen U.H."/>
            <person name="Larsen T.O."/>
            <person name="Devries R.P."/>
            <person name="Grigoriev I.V."/>
            <person name="Machida M."/>
            <person name="Baker S.E."/>
            <person name="Andersen M.R."/>
        </authorList>
    </citation>
    <scope>NUCLEOTIDE SEQUENCE [LARGE SCALE GENOMIC DNA]</scope>
    <source>
        <strain evidence="9 10">CBS 763.97</strain>
    </source>
</reference>
<keyword evidence="5" id="KW-0418">Kinase</keyword>
<dbReference type="InterPro" id="IPR008271">
    <property type="entry name" value="Ser/Thr_kinase_AS"/>
</dbReference>
<dbReference type="EC" id="2.7.11.1" evidence="1"/>
<evidence type="ECO:0000313" key="9">
    <source>
        <dbReference type="EMBL" id="KAE8363790.1"/>
    </source>
</evidence>
<comment type="catalytic activity">
    <reaction evidence="8">
        <text>L-seryl-[protein] + ATP = O-phospho-L-seryl-[protein] + ADP + H(+)</text>
        <dbReference type="Rhea" id="RHEA:17989"/>
        <dbReference type="Rhea" id="RHEA-COMP:9863"/>
        <dbReference type="Rhea" id="RHEA-COMP:11604"/>
        <dbReference type="ChEBI" id="CHEBI:15378"/>
        <dbReference type="ChEBI" id="CHEBI:29999"/>
        <dbReference type="ChEBI" id="CHEBI:30616"/>
        <dbReference type="ChEBI" id="CHEBI:83421"/>
        <dbReference type="ChEBI" id="CHEBI:456216"/>
        <dbReference type="EC" id="2.7.11.1"/>
    </reaction>
</comment>
<keyword evidence="2" id="KW-0723">Serine/threonine-protein kinase</keyword>
<evidence type="ECO:0000256" key="1">
    <source>
        <dbReference type="ARBA" id="ARBA00012513"/>
    </source>
</evidence>
<evidence type="ECO:0000256" key="7">
    <source>
        <dbReference type="ARBA" id="ARBA00047899"/>
    </source>
</evidence>
<evidence type="ECO:0000256" key="6">
    <source>
        <dbReference type="ARBA" id="ARBA00022840"/>
    </source>
</evidence>
<evidence type="ECO:0000256" key="2">
    <source>
        <dbReference type="ARBA" id="ARBA00022527"/>
    </source>
</evidence>
<name>A0A5N7A5J8_9EURO</name>
<dbReference type="GeneID" id="43651653"/>
<dbReference type="SUPFAM" id="SSF56112">
    <property type="entry name" value="Protein kinase-like (PK-like)"/>
    <property type="match status" value="1"/>
</dbReference>
<dbReference type="GO" id="GO:0005524">
    <property type="term" value="F:ATP binding"/>
    <property type="evidence" value="ECO:0007669"/>
    <property type="project" value="UniProtKB-KW"/>
</dbReference>
<accession>A0A5N7A5J8</accession>
<keyword evidence="10" id="KW-1185">Reference proteome</keyword>
<proteinExistence type="predicted"/>
<dbReference type="PANTHER" id="PTHR47634:SF9">
    <property type="entry name" value="PROTEIN KINASE DOMAIN-CONTAINING PROTEIN-RELATED"/>
    <property type="match status" value="1"/>
</dbReference>
<evidence type="ECO:0000256" key="4">
    <source>
        <dbReference type="ARBA" id="ARBA00022741"/>
    </source>
</evidence>
<evidence type="ECO:0000256" key="5">
    <source>
        <dbReference type="ARBA" id="ARBA00022777"/>
    </source>
</evidence>
<dbReference type="GO" id="GO:0004674">
    <property type="term" value="F:protein serine/threonine kinase activity"/>
    <property type="evidence" value="ECO:0007669"/>
    <property type="project" value="UniProtKB-KW"/>
</dbReference>
<dbReference type="PROSITE" id="PS00108">
    <property type="entry name" value="PROTEIN_KINASE_ST"/>
    <property type="match status" value="1"/>
</dbReference>
<dbReference type="EMBL" id="ML737667">
    <property type="protein sequence ID" value="KAE8363790.1"/>
    <property type="molecule type" value="Genomic_DNA"/>
</dbReference>
<sequence>MQLKMGFDILREINEKTRQHKGRLFNGHLLDSFYVENGSRKHLALAFEPLREPLWLYRERFVEHVIPSSVLKIILQMILHGLGLSPHSECHIIHTDLKPDNIMVKIEDPSILEDSAKHEYTKLFKDVDPLRDQEYNEPNHLAHIESLLGSPPKDILARGKGSGLFYTSDVELVRRQHSSLKV</sequence>
<dbReference type="GO" id="GO:0005737">
    <property type="term" value="C:cytoplasm"/>
    <property type="evidence" value="ECO:0007669"/>
    <property type="project" value="TreeGrafter"/>
</dbReference>
<keyword evidence="4" id="KW-0547">Nucleotide-binding</keyword>
<dbReference type="GO" id="GO:0050684">
    <property type="term" value="P:regulation of mRNA processing"/>
    <property type="evidence" value="ECO:0007669"/>
    <property type="project" value="TreeGrafter"/>
</dbReference>
<dbReference type="RefSeq" id="XP_031926871.1">
    <property type="nucleotide sequence ID" value="XM_032067207.1"/>
</dbReference>
<organism evidence="9 10">
    <name type="scientific">Aspergillus caelatus</name>
    <dbReference type="NCBI Taxonomy" id="61420"/>
    <lineage>
        <taxon>Eukaryota</taxon>
        <taxon>Fungi</taxon>
        <taxon>Dikarya</taxon>
        <taxon>Ascomycota</taxon>
        <taxon>Pezizomycotina</taxon>
        <taxon>Eurotiomycetes</taxon>
        <taxon>Eurotiomycetidae</taxon>
        <taxon>Eurotiales</taxon>
        <taxon>Aspergillaceae</taxon>
        <taxon>Aspergillus</taxon>
        <taxon>Aspergillus subgen. Circumdati</taxon>
    </lineage>
</organism>
<evidence type="ECO:0000256" key="8">
    <source>
        <dbReference type="ARBA" id="ARBA00048679"/>
    </source>
</evidence>
<evidence type="ECO:0000256" key="3">
    <source>
        <dbReference type="ARBA" id="ARBA00022679"/>
    </source>
</evidence>
<dbReference type="Gene3D" id="3.30.200.20">
    <property type="entry name" value="Phosphorylase Kinase, domain 1"/>
    <property type="match status" value="1"/>
</dbReference>
<keyword evidence="6" id="KW-0067">ATP-binding</keyword>
<dbReference type="InterPro" id="IPR011009">
    <property type="entry name" value="Kinase-like_dom_sf"/>
</dbReference>
<dbReference type="Proteomes" id="UP000326268">
    <property type="component" value="Unassembled WGS sequence"/>
</dbReference>
<keyword evidence="3" id="KW-0808">Transferase</keyword>
<gene>
    <name evidence="9" type="ORF">BDV27DRAFT_129476</name>
</gene>
<dbReference type="PANTHER" id="PTHR47634">
    <property type="entry name" value="PROTEIN KINASE DOMAIN-CONTAINING PROTEIN-RELATED"/>
    <property type="match status" value="1"/>
</dbReference>
<dbReference type="InterPro" id="IPR051334">
    <property type="entry name" value="SRPK"/>
</dbReference>